<evidence type="ECO:0000313" key="1">
    <source>
        <dbReference type="EMBL" id="ALJ59470.1"/>
    </source>
</evidence>
<protein>
    <submittedName>
        <fullName evidence="1">Uncharacterized protein</fullName>
    </submittedName>
</protein>
<dbReference type="KEGG" id="bcel:BcellWH2_02229"/>
<evidence type="ECO:0000313" key="2">
    <source>
        <dbReference type="Proteomes" id="UP000061809"/>
    </source>
</evidence>
<reference evidence="1 2" key="1">
    <citation type="journal article" date="2015" name="Science">
        <title>Genetic determinants of in vivo fitness and diet responsiveness in multiple human gut Bacteroides.</title>
        <authorList>
            <person name="Wu M."/>
            <person name="McNulty N.P."/>
            <person name="Rodionov D.A."/>
            <person name="Khoroshkin M.S."/>
            <person name="Griffin N.W."/>
            <person name="Cheng J."/>
            <person name="Latreille P."/>
            <person name="Kerstetter R.A."/>
            <person name="Terrapon N."/>
            <person name="Henrissat B."/>
            <person name="Osterman A.L."/>
            <person name="Gordon J.I."/>
        </authorList>
    </citation>
    <scope>NUCLEOTIDE SEQUENCE [LARGE SCALE GENOMIC DNA]</scope>
    <source>
        <strain evidence="1 2">WH2</strain>
    </source>
</reference>
<dbReference type="Proteomes" id="UP000061809">
    <property type="component" value="Chromosome"/>
</dbReference>
<name>A0A0P0FVV9_9BACE</name>
<proteinExistence type="predicted"/>
<sequence>MPDSFMLKTQMGGHYILNQNDSETIIQSYHPVVCVSLKPFSA</sequence>
<organism evidence="1 2">
    <name type="scientific">Bacteroides cellulosilyticus</name>
    <dbReference type="NCBI Taxonomy" id="246787"/>
    <lineage>
        <taxon>Bacteria</taxon>
        <taxon>Pseudomonadati</taxon>
        <taxon>Bacteroidota</taxon>
        <taxon>Bacteroidia</taxon>
        <taxon>Bacteroidales</taxon>
        <taxon>Bacteroidaceae</taxon>
        <taxon>Bacteroides</taxon>
    </lineage>
</organism>
<accession>A0A0P0FVV9</accession>
<gene>
    <name evidence="1" type="ORF">BcellWH2_02229</name>
</gene>
<dbReference type="EMBL" id="CP012801">
    <property type="protein sequence ID" value="ALJ59470.1"/>
    <property type="molecule type" value="Genomic_DNA"/>
</dbReference>
<dbReference type="AlphaFoldDB" id="A0A0P0FVV9"/>